<keyword evidence="3 5" id="KW-1133">Transmembrane helix</keyword>
<keyword evidence="4 5" id="KW-0472">Membrane</keyword>
<feature type="domain" description="STAS" evidence="6">
    <location>
        <begin position="448"/>
        <end position="561"/>
    </location>
</feature>
<dbReference type="PROSITE" id="PS50801">
    <property type="entry name" value="STAS"/>
    <property type="match status" value="1"/>
</dbReference>
<dbReference type="RefSeq" id="WP_142604701.1">
    <property type="nucleotide sequence ID" value="NZ_FXSZ01000014.1"/>
</dbReference>
<feature type="transmembrane region" description="Helical" evidence="5">
    <location>
        <begin position="262"/>
        <end position="284"/>
    </location>
</feature>
<dbReference type="Pfam" id="PF01740">
    <property type="entry name" value="STAS"/>
    <property type="match status" value="1"/>
</dbReference>
<dbReference type="InterPro" id="IPR001902">
    <property type="entry name" value="SLC26A/SulP_fam"/>
</dbReference>
<dbReference type="Pfam" id="PF00916">
    <property type="entry name" value="Sulfate_transp"/>
    <property type="match status" value="1"/>
</dbReference>
<evidence type="ECO:0000256" key="5">
    <source>
        <dbReference type="SAM" id="Phobius"/>
    </source>
</evidence>
<evidence type="ECO:0000256" key="4">
    <source>
        <dbReference type="ARBA" id="ARBA00023136"/>
    </source>
</evidence>
<keyword evidence="8" id="KW-1185">Reference proteome</keyword>
<evidence type="ECO:0000256" key="1">
    <source>
        <dbReference type="ARBA" id="ARBA00004141"/>
    </source>
</evidence>
<dbReference type="PANTHER" id="PTHR11814">
    <property type="entry name" value="SULFATE TRANSPORTER"/>
    <property type="match status" value="1"/>
</dbReference>
<accession>A0A521EF33</accession>
<dbReference type="Proteomes" id="UP000315971">
    <property type="component" value="Unassembled WGS sequence"/>
</dbReference>
<feature type="transmembrane region" description="Helical" evidence="5">
    <location>
        <begin position="182"/>
        <end position="207"/>
    </location>
</feature>
<protein>
    <submittedName>
        <fullName evidence="7">High affinity sulphate transporter 1</fullName>
    </submittedName>
</protein>
<evidence type="ECO:0000259" key="6">
    <source>
        <dbReference type="PROSITE" id="PS50801"/>
    </source>
</evidence>
<dbReference type="OrthoDB" id="9771198at2"/>
<proteinExistence type="predicted"/>
<name>A0A521EF33_9SPHI</name>
<feature type="transmembrane region" description="Helical" evidence="5">
    <location>
        <begin position="58"/>
        <end position="77"/>
    </location>
</feature>
<dbReference type="CDD" id="cd07042">
    <property type="entry name" value="STAS_SulP_like_sulfate_transporter"/>
    <property type="match status" value="1"/>
</dbReference>
<feature type="transmembrane region" description="Helical" evidence="5">
    <location>
        <begin position="144"/>
        <end position="162"/>
    </location>
</feature>
<dbReference type="InterPro" id="IPR011547">
    <property type="entry name" value="SLC26A/SulP_dom"/>
</dbReference>
<evidence type="ECO:0000313" key="8">
    <source>
        <dbReference type="Proteomes" id="UP000315971"/>
    </source>
</evidence>
<dbReference type="AlphaFoldDB" id="A0A521EF33"/>
<feature type="transmembrane region" description="Helical" evidence="5">
    <location>
        <begin position="391"/>
        <end position="421"/>
    </location>
</feature>
<evidence type="ECO:0000256" key="3">
    <source>
        <dbReference type="ARBA" id="ARBA00022989"/>
    </source>
</evidence>
<feature type="transmembrane region" description="Helical" evidence="5">
    <location>
        <begin position="214"/>
        <end position="233"/>
    </location>
</feature>
<organism evidence="7 8">
    <name type="scientific">Solitalea koreensis</name>
    <dbReference type="NCBI Taxonomy" id="543615"/>
    <lineage>
        <taxon>Bacteria</taxon>
        <taxon>Pseudomonadati</taxon>
        <taxon>Bacteroidota</taxon>
        <taxon>Sphingobacteriia</taxon>
        <taxon>Sphingobacteriales</taxon>
        <taxon>Sphingobacteriaceae</taxon>
        <taxon>Solitalea</taxon>
    </lineage>
</organism>
<evidence type="ECO:0000313" key="7">
    <source>
        <dbReference type="EMBL" id="SMO82482.1"/>
    </source>
</evidence>
<dbReference type="GO" id="GO:0016020">
    <property type="term" value="C:membrane"/>
    <property type="evidence" value="ECO:0007669"/>
    <property type="project" value="UniProtKB-SubCell"/>
</dbReference>
<reference evidence="7 8" key="1">
    <citation type="submission" date="2017-05" db="EMBL/GenBank/DDBJ databases">
        <authorList>
            <person name="Varghese N."/>
            <person name="Submissions S."/>
        </authorList>
    </citation>
    <scope>NUCLEOTIDE SEQUENCE [LARGE SCALE GENOMIC DNA]</scope>
    <source>
        <strain evidence="7 8">DSM 21342</strain>
    </source>
</reference>
<gene>
    <name evidence="7" type="ORF">SAMN06265350_11419</name>
</gene>
<keyword evidence="2 5" id="KW-0812">Transmembrane</keyword>
<dbReference type="InterPro" id="IPR036513">
    <property type="entry name" value="STAS_dom_sf"/>
</dbReference>
<dbReference type="InterPro" id="IPR002645">
    <property type="entry name" value="STAS_dom"/>
</dbReference>
<dbReference type="GO" id="GO:0055085">
    <property type="term" value="P:transmembrane transport"/>
    <property type="evidence" value="ECO:0007669"/>
    <property type="project" value="InterPro"/>
</dbReference>
<sequence>MDSNESFISEEHKPKAISLFSWLLHYNKEWLKYDILAGSITAAVVIPKAMAYATIAGLPVQVGIYTALVPMIIYAFFGTSRPLSVSTTTTLAILTAAQLEKLVPDGNSALLISTGVTLTLMVGLALILAYVLRLGFIANFISEPVLVGFKAGIGLVIVLDQIPKLLGVHFTKGSFIHNLMAIIKALPETIMATFIVGLTMIVLLVGLNKFFPKAPAPLIAVALGIAGMGLFQLQNYGVESIGHIPGGLPSLTLPNLSQIEQLWPGAIGIALMSFTETIAAGRAFSKSEEPMIHPNMELLATGLANVGSSLFGAMPSGGGTSQTAVNRMAGAKTQLAALTTASFSLLTMLLLAPLLGLMPQATLAAIVIIYSIGLIKLADFRAILDIRRTEFIWAVVAFVGVVLLGTLQGIIVAIIVSLVALAQQLVNPPIRVLGRKPGTNVFRQLSKEHPDDEVFPGLLILRLERRIFFINAANIGEKIRTMLGKFKPKVLVLDFSGVTDLEYTALKMLIQGEKRLSNEGVTVWFVGMNPEVFDMINRSSLGKTIGRERMHFNLELAVKKYMELENN</sequence>
<feature type="transmembrane region" description="Helical" evidence="5">
    <location>
        <begin position="109"/>
        <end position="132"/>
    </location>
</feature>
<comment type="subcellular location">
    <subcellularLocation>
        <location evidence="1">Membrane</location>
        <topology evidence="1">Multi-pass membrane protein</topology>
    </subcellularLocation>
</comment>
<dbReference type="Gene3D" id="3.30.750.24">
    <property type="entry name" value="STAS domain"/>
    <property type="match status" value="1"/>
</dbReference>
<dbReference type="EMBL" id="FXSZ01000014">
    <property type="protein sequence ID" value="SMO82482.1"/>
    <property type="molecule type" value="Genomic_DNA"/>
</dbReference>
<evidence type="ECO:0000256" key="2">
    <source>
        <dbReference type="ARBA" id="ARBA00022692"/>
    </source>
</evidence>
<dbReference type="SUPFAM" id="SSF52091">
    <property type="entry name" value="SpoIIaa-like"/>
    <property type="match status" value="1"/>
</dbReference>
<dbReference type="NCBIfam" id="TIGR00815">
    <property type="entry name" value="sulP"/>
    <property type="match status" value="1"/>
</dbReference>
<feature type="transmembrane region" description="Helical" evidence="5">
    <location>
        <begin position="335"/>
        <end position="355"/>
    </location>
</feature>
<feature type="transmembrane region" description="Helical" evidence="5">
    <location>
        <begin position="361"/>
        <end position="379"/>
    </location>
</feature>